<evidence type="ECO:0000259" key="1">
    <source>
        <dbReference type="Pfam" id="PF07561"/>
    </source>
</evidence>
<keyword evidence="3" id="KW-1185">Reference proteome</keyword>
<feature type="domain" description="DUF1540" evidence="1">
    <location>
        <begin position="10"/>
        <end position="56"/>
    </location>
</feature>
<organism evidence="2 3">
    <name type="scientific">Vallitalea longa</name>
    <dbReference type="NCBI Taxonomy" id="2936439"/>
    <lineage>
        <taxon>Bacteria</taxon>
        <taxon>Bacillati</taxon>
        <taxon>Bacillota</taxon>
        <taxon>Clostridia</taxon>
        <taxon>Lachnospirales</taxon>
        <taxon>Vallitaleaceae</taxon>
        <taxon>Vallitalea</taxon>
    </lineage>
</organism>
<evidence type="ECO:0000313" key="2">
    <source>
        <dbReference type="EMBL" id="GKX28041.1"/>
    </source>
</evidence>
<dbReference type="Proteomes" id="UP001144256">
    <property type="component" value="Unassembled WGS sequence"/>
</dbReference>
<evidence type="ECO:0000313" key="3">
    <source>
        <dbReference type="Proteomes" id="UP001144256"/>
    </source>
</evidence>
<accession>A0A9W5Y8M3</accession>
<dbReference type="RefSeq" id="WP_281811944.1">
    <property type="nucleotide sequence ID" value="NZ_BRLB01000001.1"/>
</dbReference>
<protein>
    <recommendedName>
        <fullName evidence="1">DUF1540 domain-containing protein</fullName>
    </recommendedName>
</protein>
<gene>
    <name evidence="2" type="ORF">SH1V18_05210</name>
</gene>
<sequence>MELGNYNASIGCTVEECKYHTNNDYCSLDHIKVVNSSESNLSNSIKTQEITDCASFEAK</sequence>
<dbReference type="EMBL" id="BRLB01000001">
    <property type="protein sequence ID" value="GKX28041.1"/>
    <property type="molecule type" value="Genomic_DNA"/>
</dbReference>
<proteinExistence type="predicted"/>
<dbReference type="InterPro" id="IPR011437">
    <property type="entry name" value="DUF1540"/>
</dbReference>
<dbReference type="AlphaFoldDB" id="A0A9W5Y8M3"/>
<reference evidence="2" key="1">
    <citation type="submission" date="2022-06" db="EMBL/GenBank/DDBJ databases">
        <title>Vallitalea longa sp. nov., an anaerobic bacterium isolated from marine sediment.</title>
        <authorList>
            <person name="Hirano S."/>
            <person name="Terahara T."/>
            <person name="Mori K."/>
            <person name="Hamada M."/>
            <person name="Matsumoto R."/>
            <person name="Kobayashi T."/>
        </authorList>
    </citation>
    <scope>NUCLEOTIDE SEQUENCE</scope>
    <source>
        <strain evidence="2">SH18-1</strain>
    </source>
</reference>
<name>A0A9W5Y8M3_9FIRM</name>
<comment type="caution">
    <text evidence="2">The sequence shown here is derived from an EMBL/GenBank/DDBJ whole genome shotgun (WGS) entry which is preliminary data.</text>
</comment>
<dbReference type="Pfam" id="PF07561">
    <property type="entry name" value="DUF1540"/>
    <property type="match status" value="1"/>
</dbReference>